<dbReference type="GO" id="GO:0005524">
    <property type="term" value="F:ATP binding"/>
    <property type="evidence" value="ECO:0007669"/>
    <property type="project" value="UniProtKB-KW"/>
</dbReference>
<keyword evidence="6" id="KW-1185">Reference proteome</keyword>
<dbReference type="GO" id="GO:0016747">
    <property type="term" value="F:acyltransferase activity, transferring groups other than amino-acyl groups"/>
    <property type="evidence" value="ECO:0007669"/>
    <property type="project" value="InterPro"/>
</dbReference>
<dbReference type="InterPro" id="IPR016102">
    <property type="entry name" value="Succinyl-CoA_synth-like"/>
</dbReference>
<dbReference type="InterPro" id="IPR016181">
    <property type="entry name" value="Acyl_CoA_acyltransferase"/>
</dbReference>
<gene>
    <name evidence="5" type="ORF">DSCW_37520</name>
</gene>
<dbReference type="SUPFAM" id="SSF56059">
    <property type="entry name" value="Glutathione synthetase ATP-binding domain-like"/>
    <property type="match status" value="1"/>
</dbReference>
<protein>
    <submittedName>
        <fullName evidence="5">GCN5 family N-acetyltransferase</fullName>
    </submittedName>
</protein>
<sequence length="897" mass="96412">MSVRNLDSLFNPSSVALIGASATPQTVGAVATRNIFAAGFHGDIYLVNPRRSEIDGHPCFKDVASLPAAPDLAVIATPPDSVPGVISQLGDRGTRAAVVITAGFGEGGSARGKALCDAMLEAAHPHLMRIVGPNCFGLMLPRLDLNASFIHLQPLPGRLAFVAQSGALLATVADWATHRRIGFSHLVSLGDMADVDFGDTLDYLSADSHTRAILLYIESITHARKFMSAARAAARVKPVIVVKAGRYRESATAAASHTGAMAGSDAVYEAAFKRAGILRVNDLEALFDAVSTLGLMQPVAGDRLAIVTNGGGIGVMATDTLMYKQGTLARFSENTVERLNQILPPTWSHGNPVDVIGDATPQRYVDALLAIMDDRGVDAVLAMNCPTAIGSGTETARAVLDAIKARSSNARRCGLLTCWIGEGPGEAARKMFIEQGIPSYETPTKAVRGFMQMVRYRHSQDMLMEVPANIPEAFSPDRKAVRDLIDVVLAQGRDWLLETEAKAVLGSYGIDVVPTTTAETPEEAADIASKMTGPYVLKVLSKEILHKSDAGGVALDLETPGAVAERAAWMKEHFGLTAADGSALQFSVQPMIEKAHAQELIVGMHVDLQFGPVLLFGHGGTATEIIGDRCLALPPLNMKLAREMIDGTRISRLLAGYRGVPGADLEEIAAALLKVSQLVCDFAEIVELDINPLLADPRGVLALDARIRIQPAEGPANRRLAICPYPVELEQTIRLADGQQLLLRPIRPEDEPAFQRLFASLPLETIRLRFLHVMKMLPKALVCRLTQIDYDREMALVLTEGDGRTDGNLYGIVRFSADPDIEKAEFAILLGDEKTGLGLGPMLMRRIIDYARSRGIRRIFGEVLSDNRSMLALCKALGFSRRSVPGDPGVMEVTLDL</sequence>
<dbReference type="EMBL" id="AP021875">
    <property type="protein sequence ID" value="BBO76335.1"/>
    <property type="molecule type" value="Genomic_DNA"/>
</dbReference>
<dbReference type="PROSITE" id="PS51186">
    <property type="entry name" value="GNAT"/>
    <property type="match status" value="1"/>
</dbReference>
<evidence type="ECO:0000256" key="3">
    <source>
        <dbReference type="ARBA" id="ARBA00022840"/>
    </source>
</evidence>
<proteinExistence type="predicted"/>
<keyword evidence="5" id="KW-0808">Transferase</keyword>
<dbReference type="InterPro" id="IPR032875">
    <property type="entry name" value="Succ_CoA_lig_flav_dom"/>
</dbReference>
<dbReference type="OrthoDB" id="9791027at2"/>
<evidence type="ECO:0000256" key="1">
    <source>
        <dbReference type="ARBA" id="ARBA00022598"/>
    </source>
</evidence>
<keyword evidence="3" id="KW-0067">ATP-binding</keyword>
<evidence type="ECO:0000256" key="2">
    <source>
        <dbReference type="ARBA" id="ARBA00022741"/>
    </source>
</evidence>
<dbReference type="InterPro" id="IPR043938">
    <property type="entry name" value="Ligase_CoA_dom"/>
</dbReference>
<dbReference type="PANTHER" id="PTHR43334:SF1">
    <property type="entry name" value="3-HYDROXYPROPIONATE--COA LIGASE [ADP-FORMING]"/>
    <property type="match status" value="1"/>
</dbReference>
<dbReference type="Pfam" id="PF13302">
    <property type="entry name" value="Acetyltransf_3"/>
    <property type="match status" value="1"/>
</dbReference>
<dbReference type="Gene3D" id="3.40.50.261">
    <property type="entry name" value="Succinyl-CoA synthetase domains"/>
    <property type="match status" value="2"/>
</dbReference>
<dbReference type="Pfam" id="PF13549">
    <property type="entry name" value="ATP-grasp_5"/>
    <property type="match status" value="1"/>
</dbReference>
<accession>A0A5K7Z6J6</accession>
<dbReference type="Gene3D" id="3.40.50.720">
    <property type="entry name" value="NAD(P)-binding Rossmann-like Domain"/>
    <property type="match status" value="1"/>
</dbReference>
<dbReference type="InterPro" id="IPR003781">
    <property type="entry name" value="CoA-bd"/>
</dbReference>
<dbReference type="Proteomes" id="UP000427769">
    <property type="component" value="Chromosome"/>
</dbReference>
<dbReference type="Gene3D" id="3.40.630.30">
    <property type="match status" value="1"/>
</dbReference>
<dbReference type="SMART" id="SM00881">
    <property type="entry name" value="CoA_binding"/>
    <property type="match status" value="1"/>
</dbReference>
<dbReference type="GO" id="GO:0043758">
    <property type="term" value="F:acetate-CoA ligase (ADP-forming) activity"/>
    <property type="evidence" value="ECO:0007669"/>
    <property type="project" value="InterPro"/>
</dbReference>
<dbReference type="InterPro" id="IPR013815">
    <property type="entry name" value="ATP_grasp_subdomain_1"/>
</dbReference>
<dbReference type="SUPFAM" id="SSF51735">
    <property type="entry name" value="NAD(P)-binding Rossmann-fold domains"/>
    <property type="match status" value="1"/>
</dbReference>
<keyword evidence="1" id="KW-0436">Ligase</keyword>
<evidence type="ECO:0000313" key="5">
    <source>
        <dbReference type="EMBL" id="BBO76335.1"/>
    </source>
</evidence>
<dbReference type="Pfam" id="PF13380">
    <property type="entry name" value="CoA_binding_2"/>
    <property type="match status" value="1"/>
</dbReference>
<reference evidence="5 6" key="1">
    <citation type="submission" date="2019-11" db="EMBL/GenBank/DDBJ databases">
        <title>Comparative genomics of hydrocarbon-degrading Desulfosarcina strains.</title>
        <authorList>
            <person name="Watanabe M."/>
            <person name="Kojima H."/>
            <person name="Fukui M."/>
        </authorList>
    </citation>
    <scope>NUCLEOTIDE SEQUENCE [LARGE SCALE GENOMIC DNA]</scope>
    <source>
        <strain evidence="5 6">PP31</strain>
    </source>
</reference>
<dbReference type="RefSeq" id="WP_155305169.1">
    <property type="nucleotide sequence ID" value="NZ_AP021875.1"/>
</dbReference>
<dbReference type="KEGG" id="dwd:DSCW_37520"/>
<dbReference type="Gene3D" id="3.30.1490.20">
    <property type="entry name" value="ATP-grasp fold, A domain"/>
    <property type="match status" value="1"/>
</dbReference>
<name>A0A5K7Z6J6_9BACT</name>
<keyword evidence="2" id="KW-0547">Nucleotide-binding</keyword>
<dbReference type="SUPFAM" id="SSF52210">
    <property type="entry name" value="Succinyl-CoA synthetase domains"/>
    <property type="match status" value="2"/>
</dbReference>
<dbReference type="Pfam" id="PF19045">
    <property type="entry name" value="Ligase_CoA_2"/>
    <property type="match status" value="1"/>
</dbReference>
<dbReference type="AlphaFoldDB" id="A0A5K7Z6J6"/>
<dbReference type="SUPFAM" id="SSF55729">
    <property type="entry name" value="Acyl-CoA N-acyltransferases (Nat)"/>
    <property type="match status" value="1"/>
</dbReference>
<dbReference type="InterPro" id="IPR051538">
    <property type="entry name" value="Acyl-CoA_Synth/Transferase"/>
</dbReference>
<evidence type="ECO:0000313" key="6">
    <source>
        <dbReference type="Proteomes" id="UP000427769"/>
    </source>
</evidence>
<dbReference type="PANTHER" id="PTHR43334">
    <property type="entry name" value="ACETATE--COA LIGASE [ADP-FORMING]"/>
    <property type="match status" value="1"/>
</dbReference>
<evidence type="ECO:0000259" key="4">
    <source>
        <dbReference type="PROSITE" id="PS51186"/>
    </source>
</evidence>
<dbReference type="Gene3D" id="3.30.470.20">
    <property type="entry name" value="ATP-grasp fold, B domain"/>
    <property type="match status" value="1"/>
</dbReference>
<dbReference type="InterPro" id="IPR000182">
    <property type="entry name" value="GNAT_dom"/>
</dbReference>
<dbReference type="InterPro" id="IPR036291">
    <property type="entry name" value="NAD(P)-bd_dom_sf"/>
</dbReference>
<feature type="domain" description="N-acetyltransferase" evidence="4">
    <location>
        <begin position="741"/>
        <end position="896"/>
    </location>
</feature>
<dbReference type="Pfam" id="PF13607">
    <property type="entry name" value="Succ_CoA_lig"/>
    <property type="match status" value="1"/>
</dbReference>
<organism evidence="5 6">
    <name type="scientific">Desulfosarcina widdelii</name>
    <dbReference type="NCBI Taxonomy" id="947919"/>
    <lineage>
        <taxon>Bacteria</taxon>
        <taxon>Pseudomonadati</taxon>
        <taxon>Thermodesulfobacteriota</taxon>
        <taxon>Desulfobacteria</taxon>
        <taxon>Desulfobacterales</taxon>
        <taxon>Desulfosarcinaceae</taxon>
        <taxon>Desulfosarcina</taxon>
    </lineage>
</organism>